<keyword evidence="3 6" id="KW-0812">Transmembrane</keyword>
<feature type="transmembrane region" description="Helical" evidence="6">
    <location>
        <begin position="532"/>
        <end position="550"/>
    </location>
</feature>
<feature type="transmembrane region" description="Helical" evidence="6">
    <location>
        <begin position="562"/>
        <end position="580"/>
    </location>
</feature>
<feature type="transmembrane region" description="Helical" evidence="6">
    <location>
        <begin position="1052"/>
        <end position="1077"/>
    </location>
</feature>
<keyword evidence="7" id="KW-1185">Reference proteome</keyword>
<keyword evidence="5 6" id="KW-0472">Membrane</keyword>
<feature type="transmembrane region" description="Helical" evidence="6">
    <location>
        <begin position="351"/>
        <end position="374"/>
    </location>
</feature>
<evidence type="ECO:0000313" key="8">
    <source>
        <dbReference type="RefSeq" id="XP_006821110.1"/>
    </source>
</evidence>
<evidence type="ECO:0000256" key="5">
    <source>
        <dbReference type="ARBA" id="ARBA00023136"/>
    </source>
</evidence>
<keyword evidence="4 6" id="KW-1133">Transmembrane helix</keyword>
<evidence type="ECO:0000256" key="4">
    <source>
        <dbReference type="ARBA" id="ARBA00022989"/>
    </source>
</evidence>
<evidence type="ECO:0000256" key="2">
    <source>
        <dbReference type="ARBA" id="ARBA00006772"/>
    </source>
</evidence>
<reference evidence="8" key="1">
    <citation type="submission" date="2025-08" db="UniProtKB">
        <authorList>
            <consortium name="RefSeq"/>
        </authorList>
    </citation>
    <scope>IDENTIFICATION</scope>
    <source>
        <tissue evidence="8">Testes</tissue>
    </source>
</reference>
<feature type="transmembrane region" description="Helical" evidence="6">
    <location>
        <begin position="89"/>
        <end position="113"/>
    </location>
</feature>
<feature type="transmembrane region" description="Helical" evidence="6">
    <location>
        <begin position="696"/>
        <end position="713"/>
    </location>
</feature>
<feature type="transmembrane region" description="Helical" evidence="6">
    <location>
        <begin position="1010"/>
        <end position="1040"/>
    </location>
</feature>
<feature type="transmembrane region" description="Helical" evidence="6">
    <location>
        <begin position="619"/>
        <end position="643"/>
    </location>
</feature>
<dbReference type="PANTHER" id="PTHR10283">
    <property type="entry name" value="SOLUTE CARRIER FAMILY 13 MEMBER"/>
    <property type="match status" value="1"/>
</dbReference>
<dbReference type="Proteomes" id="UP000694865">
    <property type="component" value="Unplaced"/>
</dbReference>
<feature type="transmembrane region" description="Helical" evidence="6">
    <location>
        <begin position="853"/>
        <end position="877"/>
    </location>
</feature>
<gene>
    <name evidence="8" type="primary">LOC100377285</name>
</gene>
<feature type="transmembrane region" description="Helical" evidence="6">
    <location>
        <begin position="166"/>
        <end position="183"/>
    </location>
</feature>
<feature type="transmembrane region" description="Helical" evidence="6">
    <location>
        <begin position="655"/>
        <end position="676"/>
    </location>
</feature>
<dbReference type="CDD" id="cd01115">
    <property type="entry name" value="SLC13_permease"/>
    <property type="match status" value="2"/>
</dbReference>
<feature type="transmembrane region" description="Helical" evidence="6">
    <location>
        <begin position="922"/>
        <end position="945"/>
    </location>
</feature>
<comment type="similarity">
    <text evidence="2">Belongs to the SLC13A/DASS transporter (TC 2.A.47) family. NADC subfamily.</text>
</comment>
<feature type="transmembrane region" description="Helical" evidence="6">
    <location>
        <begin position="812"/>
        <end position="833"/>
    </location>
</feature>
<organism evidence="7 8">
    <name type="scientific">Saccoglossus kowalevskii</name>
    <name type="common">Acorn worm</name>
    <dbReference type="NCBI Taxonomy" id="10224"/>
    <lineage>
        <taxon>Eukaryota</taxon>
        <taxon>Metazoa</taxon>
        <taxon>Hemichordata</taxon>
        <taxon>Enteropneusta</taxon>
        <taxon>Harrimaniidae</taxon>
        <taxon>Saccoglossus</taxon>
    </lineage>
</organism>
<feature type="transmembrane region" description="Helical" evidence="6">
    <location>
        <begin position="974"/>
        <end position="998"/>
    </location>
</feature>
<comment type="subcellular location">
    <subcellularLocation>
        <location evidence="1">Membrane</location>
        <topology evidence="1">Multi-pass membrane protein</topology>
    </subcellularLocation>
</comment>
<dbReference type="GeneID" id="100377285"/>
<feature type="transmembrane region" description="Helical" evidence="6">
    <location>
        <begin position="125"/>
        <end position="146"/>
    </location>
</feature>
<accession>A0ABM0MM69</accession>
<feature type="transmembrane region" description="Helical" evidence="6">
    <location>
        <begin position="479"/>
        <end position="496"/>
    </location>
</feature>
<dbReference type="InterPro" id="IPR001898">
    <property type="entry name" value="SLC13A/DASS"/>
</dbReference>
<dbReference type="RefSeq" id="XP_006821110.1">
    <property type="nucleotide sequence ID" value="XM_006821047.1"/>
</dbReference>
<feature type="transmembrane region" description="Helical" evidence="6">
    <location>
        <begin position="442"/>
        <end position="459"/>
    </location>
</feature>
<evidence type="ECO:0000256" key="6">
    <source>
        <dbReference type="SAM" id="Phobius"/>
    </source>
</evidence>
<proteinExistence type="inferred from homology"/>
<feature type="transmembrane region" description="Helical" evidence="6">
    <location>
        <begin position="394"/>
        <end position="417"/>
    </location>
</feature>
<evidence type="ECO:0000256" key="3">
    <source>
        <dbReference type="ARBA" id="ARBA00022692"/>
    </source>
</evidence>
<protein>
    <submittedName>
        <fullName evidence="8">Uncharacterized protein LOC100377285</fullName>
    </submittedName>
</protein>
<evidence type="ECO:0000256" key="1">
    <source>
        <dbReference type="ARBA" id="ARBA00004141"/>
    </source>
</evidence>
<dbReference type="Pfam" id="PF00939">
    <property type="entry name" value="Na_sulph_symp"/>
    <property type="match status" value="3"/>
</dbReference>
<name>A0ABM0MM69_SACKO</name>
<sequence length="1138" mass="125905">MTAVDSAVNAPTVVVVFHQHNASKDDIVESGEKALVLLYGGKSDETLDSLRMGKFFQKVATSVTCVGPENIPPAYAAESYCGYVLLVMALYWVFECMPISVTSLIPLALFPVFGIMDGGATASMYFKDTSALLLGGIMMAIAIENWNLHRRIALGVLMISGTKPRWLLLGFMLVTWFLSMWISNSATTSMMLPIAQAVLVRLSEIKEENKEKLRELESHHIDIDLSDEDNGAVAYVVDNGTMDTKPGNDSLHKDVTVTENRNEVKETDNADDFSISEEYKLMGKALMLAICYSSSIGGTCTLIGTPPNLILLGQLDDPCRESGCRSCSCSCETSEEETIIKNVLKNEYEKLGAWSWAELSVLTMFVALCLFWISRDIGGYGWCMLFPEDYITDATPAIFMSIVLFCFPSEFPNFYFLRTKEDSPPSKPRTSLLNWQVVNKKMPWSLFLLLGGGFALAEGMEMSGLSQWIGDLLTALDGLSDWVIVLICGAVACFFTEITSNTAVATILIPILISLAETTCINPLYITVPCTILVSYAFMLPVATAPNAMVFSNGLLTIPDMALTGFFLSVFGIIWITFWVNSWGNLFEDIDTYPEWAMLDNTTCVDSESYCGYVLLVMALYWVFECMPMAVTSLLPLALFPLFGILDGGATAAKYFKDTSALLLGGIMMAIAIEHWNLHRRIALGVLMVSGTKPRWLLLGFMLVTWFLSMWISNSATTSMMLPIAQAVLIRLSELKKEKSQNGRQVKSNHIDIDIPCENGAVTYVVDYGTMNTTLNDKVHTEVTVMGKNEVKETDNADDTPVSEEYISMGKALMLAICYSSSIGGTCTLIGTPGNLVLVGQLDDRYPDHPLNFINWFVFSFPSALVFIFLAWLWLLAVFLRSNWAELSVLTMFVTLCLLWISRDIGGYGWCMLFPEEYVTDATPAIVISIILFCYPSDFPNFYFFRTKEDSPPSKPRTSLLNWQIVNKKMPWSLFLLMGGGFALAEGMEVSGLSQWIGDLLTALDGLSDWVIVLICGAVACYFTEITCSTAVTTILAPILISLAETTCINPLYLTVPCTILISYAFMLPAACVPNAMVFSNGLLTIPDMAVTGFFLSMYGIIWINLWVNSWGNLLFDDLYTYPEWAMSDNTTCVDSAI</sequence>
<evidence type="ECO:0000313" key="7">
    <source>
        <dbReference type="Proteomes" id="UP000694865"/>
    </source>
</evidence>
<feature type="transmembrane region" description="Helical" evidence="6">
    <location>
        <begin position="1089"/>
        <end position="1108"/>
    </location>
</feature>
<dbReference type="PANTHER" id="PTHR10283:SF82">
    <property type="entry name" value="SOLUTE CARRIER FAMILY 13 MEMBER 2"/>
    <property type="match status" value="1"/>
</dbReference>
<feature type="transmembrane region" description="Helical" evidence="6">
    <location>
        <begin position="884"/>
        <end position="902"/>
    </location>
</feature>